<reference evidence="1" key="1">
    <citation type="journal article" date="2014" name="Front. Microbiol.">
        <title>High frequency of phylogenetically diverse reductive dehalogenase-homologous genes in deep subseafloor sedimentary metagenomes.</title>
        <authorList>
            <person name="Kawai M."/>
            <person name="Futagami T."/>
            <person name="Toyoda A."/>
            <person name="Takaki Y."/>
            <person name="Nishi S."/>
            <person name="Hori S."/>
            <person name="Arai W."/>
            <person name="Tsubouchi T."/>
            <person name="Morono Y."/>
            <person name="Uchiyama I."/>
            <person name="Ito T."/>
            <person name="Fujiyama A."/>
            <person name="Inagaki F."/>
            <person name="Takami H."/>
        </authorList>
    </citation>
    <scope>NUCLEOTIDE SEQUENCE</scope>
    <source>
        <strain evidence="1">Expedition CK06-06</strain>
    </source>
</reference>
<protein>
    <submittedName>
        <fullName evidence="1">Uncharacterized protein</fullName>
    </submittedName>
</protein>
<evidence type="ECO:0000313" key="1">
    <source>
        <dbReference type="EMBL" id="GAG01469.1"/>
    </source>
</evidence>
<comment type="caution">
    <text evidence="1">The sequence shown here is derived from an EMBL/GenBank/DDBJ whole genome shotgun (WGS) entry which is preliminary data.</text>
</comment>
<accession>X0U6T7</accession>
<sequence>MKRLPKNDVEQFWKKKEEDIGEKIEGRNMAEFIGGYQNFSGPILGILFYTESAFYFQTFPRQKSLFSFMRADQQEREENQLNFRILWSDVEKIDIPPRKYPFLALLSPPDYRIFIDYQSNGQKMTLALTMHCQEDRSRLIDFYKDRKTKKEW</sequence>
<gene>
    <name evidence="1" type="ORF">S01H1_43671</name>
</gene>
<dbReference type="AlphaFoldDB" id="X0U6T7"/>
<proteinExistence type="predicted"/>
<organism evidence="1">
    <name type="scientific">marine sediment metagenome</name>
    <dbReference type="NCBI Taxonomy" id="412755"/>
    <lineage>
        <taxon>unclassified sequences</taxon>
        <taxon>metagenomes</taxon>
        <taxon>ecological metagenomes</taxon>
    </lineage>
</organism>
<dbReference type="EMBL" id="BARS01027829">
    <property type="protein sequence ID" value="GAG01469.1"/>
    <property type="molecule type" value="Genomic_DNA"/>
</dbReference>
<name>X0U6T7_9ZZZZ</name>